<accession>A0AAD8Y060</accession>
<dbReference type="Proteomes" id="UP001224775">
    <property type="component" value="Unassembled WGS sequence"/>
</dbReference>
<dbReference type="AlphaFoldDB" id="A0AAD8Y060"/>
<sequence>MYIAAFVVAAISYSRANEFTDRGKVWDFNDLPMTITAVIYLLELLYEFSWYQLGQIKDVRTYFVPVIVVFLHTVIDENTLPYDDGRDIGIKFFVVVLSLSSW</sequence>
<comment type="caution">
    <text evidence="1">The sequence shown here is derived from an EMBL/GenBank/DDBJ whole genome shotgun (WGS) entry which is preliminary data.</text>
</comment>
<reference evidence="1" key="1">
    <citation type="submission" date="2023-06" db="EMBL/GenBank/DDBJ databases">
        <title>Survivors Of The Sea: Transcriptome response of Skeletonema marinoi to long-term dormancy.</title>
        <authorList>
            <person name="Pinder M.I.M."/>
            <person name="Kourtchenko O."/>
            <person name="Robertson E.K."/>
            <person name="Larsson T."/>
            <person name="Maumus F."/>
            <person name="Osuna-Cruz C.M."/>
            <person name="Vancaester E."/>
            <person name="Stenow R."/>
            <person name="Vandepoele K."/>
            <person name="Ploug H."/>
            <person name="Bruchert V."/>
            <person name="Godhe A."/>
            <person name="Topel M."/>
        </authorList>
    </citation>
    <scope>NUCLEOTIDE SEQUENCE</scope>
    <source>
        <strain evidence="1">R05AC</strain>
    </source>
</reference>
<protein>
    <submittedName>
        <fullName evidence="1">Uncharacterized protein</fullName>
    </submittedName>
</protein>
<proteinExistence type="predicted"/>
<keyword evidence="2" id="KW-1185">Reference proteome</keyword>
<evidence type="ECO:0000313" key="2">
    <source>
        <dbReference type="Proteomes" id="UP001224775"/>
    </source>
</evidence>
<evidence type="ECO:0000313" key="1">
    <source>
        <dbReference type="EMBL" id="KAK1736849.1"/>
    </source>
</evidence>
<gene>
    <name evidence="1" type="ORF">QTG54_012294</name>
</gene>
<organism evidence="1 2">
    <name type="scientific">Skeletonema marinoi</name>
    <dbReference type="NCBI Taxonomy" id="267567"/>
    <lineage>
        <taxon>Eukaryota</taxon>
        <taxon>Sar</taxon>
        <taxon>Stramenopiles</taxon>
        <taxon>Ochrophyta</taxon>
        <taxon>Bacillariophyta</taxon>
        <taxon>Coscinodiscophyceae</taxon>
        <taxon>Thalassiosirophycidae</taxon>
        <taxon>Thalassiosirales</taxon>
        <taxon>Skeletonemataceae</taxon>
        <taxon>Skeletonema</taxon>
        <taxon>Skeletonema marinoi-dohrnii complex</taxon>
    </lineage>
</organism>
<dbReference type="EMBL" id="JATAAI010000027">
    <property type="protein sequence ID" value="KAK1736849.1"/>
    <property type="molecule type" value="Genomic_DNA"/>
</dbReference>
<name>A0AAD8Y060_9STRA</name>